<dbReference type="PANTHER" id="PTHR10242">
    <property type="entry name" value="8-OXOGUANINE DNA GLYCOSYLASE"/>
    <property type="match status" value="1"/>
</dbReference>
<keyword evidence="5" id="KW-0378">Hydrolase</keyword>
<dbReference type="SUPFAM" id="SSF55945">
    <property type="entry name" value="TATA-box binding protein-like"/>
    <property type="match status" value="1"/>
</dbReference>
<protein>
    <recommendedName>
        <fullName evidence="3">DNA-(apurinic or apyrimidinic site) lyase</fullName>
        <ecNumber evidence="3">4.2.99.18</ecNumber>
    </recommendedName>
</protein>
<evidence type="ECO:0000256" key="11">
    <source>
        <dbReference type="ARBA" id="ARBA00044632"/>
    </source>
</evidence>
<keyword evidence="14" id="KW-1185">Reference proteome</keyword>
<evidence type="ECO:0000256" key="6">
    <source>
        <dbReference type="ARBA" id="ARBA00023204"/>
    </source>
</evidence>
<dbReference type="Pfam" id="PF00730">
    <property type="entry name" value="HhH-GPD"/>
    <property type="match status" value="1"/>
</dbReference>
<evidence type="ECO:0000259" key="12">
    <source>
        <dbReference type="SMART" id="SM00478"/>
    </source>
</evidence>
<dbReference type="EC" id="4.2.99.18" evidence="3"/>
<comment type="subcellular location">
    <subcellularLocation>
        <location evidence="1">Nucleus</location>
    </subcellularLocation>
</comment>
<dbReference type="SMART" id="SM00478">
    <property type="entry name" value="ENDO3c"/>
    <property type="match status" value="1"/>
</dbReference>
<evidence type="ECO:0000256" key="2">
    <source>
        <dbReference type="ARBA" id="ARBA00010679"/>
    </source>
</evidence>
<organism evidence="13 14">
    <name type="scientific">Claviceps pazoutovae</name>
    <dbReference type="NCBI Taxonomy" id="1649127"/>
    <lineage>
        <taxon>Eukaryota</taxon>
        <taxon>Fungi</taxon>
        <taxon>Dikarya</taxon>
        <taxon>Ascomycota</taxon>
        <taxon>Pezizomycotina</taxon>
        <taxon>Sordariomycetes</taxon>
        <taxon>Hypocreomycetidae</taxon>
        <taxon>Hypocreales</taxon>
        <taxon>Clavicipitaceae</taxon>
        <taxon>Claviceps</taxon>
    </lineage>
</organism>
<evidence type="ECO:0000256" key="4">
    <source>
        <dbReference type="ARBA" id="ARBA00022763"/>
    </source>
</evidence>
<evidence type="ECO:0000256" key="5">
    <source>
        <dbReference type="ARBA" id="ARBA00022801"/>
    </source>
</evidence>
<comment type="similarity">
    <text evidence="2">Belongs to the type-1 OGG1 family.</text>
</comment>
<dbReference type="InterPro" id="IPR023170">
    <property type="entry name" value="HhH_base_excis_C"/>
</dbReference>
<dbReference type="Gene3D" id="3.30.310.40">
    <property type="match status" value="1"/>
</dbReference>
<dbReference type="SUPFAM" id="SSF48150">
    <property type="entry name" value="DNA-glycosylase"/>
    <property type="match status" value="1"/>
</dbReference>
<dbReference type="InterPro" id="IPR011257">
    <property type="entry name" value="DNA_glycosylase"/>
</dbReference>
<keyword evidence="7" id="KW-0456">Lyase</keyword>
<dbReference type="Pfam" id="PF07934">
    <property type="entry name" value="OGG_N"/>
    <property type="match status" value="1"/>
</dbReference>
<dbReference type="GO" id="GO:0006285">
    <property type="term" value="P:base-excision repair, AP site formation"/>
    <property type="evidence" value="ECO:0007669"/>
    <property type="project" value="TreeGrafter"/>
</dbReference>
<gene>
    <name evidence="13" type="ORF">E4U60_007977</name>
</gene>
<dbReference type="GO" id="GO:0005634">
    <property type="term" value="C:nucleus"/>
    <property type="evidence" value="ECO:0007669"/>
    <property type="project" value="UniProtKB-SubCell"/>
</dbReference>
<comment type="caution">
    <text evidence="13">The sequence shown here is derived from an EMBL/GenBank/DDBJ whole genome shotgun (WGS) entry which is preliminary data.</text>
</comment>
<keyword evidence="4" id="KW-0227">DNA damage</keyword>
<dbReference type="OrthoDB" id="238681at2759"/>
<keyword evidence="8" id="KW-0539">Nucleus</keyword>
<dbReference type="PANTHER" id="PTHR10242:SF2">
    <property type="entry name" value="N-GLYCOSYLASE_DNA LYASE"/>
    <property type="match status" value="1"/>
</dbReference>
<feature type="domain" description="HhH-GPD" evidence="12">
    <location>
        <begin position="142"/>
        <end position="332"/>
    </location>
</feature>
<dbReference type="Gene3D" id="1.10.1670.10">
    <property type="entry name" value="Helix-hairpin-Helix base-excision DNA repair enzymes (C-terminal)"/>
    <property type="match status" value="1"/>
</dbReference>
<dbReference type="CDD" id="cd00056">
    <property type="entry name" value="ENDO3c"/>
    <property type="match status" value="1"/>
</dbReference>
<evidence type="ECO:0000256" key="3">
    <source>
        <dbReference type="ARBA" id="ARBA00012720"/>
    </source>
</evidence>
<dbReference type="GO" id="GO:0003684">
    <property type="term" value="F:damaged DNA binding"/>
    <property type="evidence" value="ECO:0007669"/>
    <property type="project" value="InterPro"/>
</dbReference>
<name>A0A9P7M1A4_9HYPO</name>
<sequence>MPSKHLPEWRKFPISRSELCIDTTLRCGQSFRWRKINDEWICTLQGRILFLKQSPTHVHYRVTWPETGDNIPLPLSPAHIEEDVGNDTEELLRRYFSLNLDLGALYAQWSEADPNFQRKAPEFTGVRILSQDAWEALICFICSSNNNISRISQMVHKLCNHYGPLIGYIEDEPMHDFPNPEALTGANVESHLRQLGFGYRAKYIANTARVVALKKPANWLESHRNPRHLGPNISRVNAAIGDSTYKGAHEALLSLPGVGPKVADCVCLMGLGWGESVPVDTHVWQIAQRDYKLGKIKTKTFNKAMYDAVGDHFRKIWGDYAGWAHSVLFTADLREFADRKARTRESKPVEVESSVKEESLIIEGPRKRKPASQAGAKIQATVEDVGLSKIVETTKKVKRRRTRLTSQKA</sequence>
<dbReference type="GO" id="GO:0034039">
    <property type="term" value="F:8-oxo-7,8-dihydroguanine DNA N-glycosylase activity"/>
    <property type="evidence" value="ECO:0007669"/>
    <property type="project" value="TreeGrafter"/>
</dbReference>
<dbReference type="InterPro" id="IPR003265">
    <property type="entry name" value="HhH-GPD_domain"/>
</dbReference>
<dbReference type="AlphaFoldDB" id="A0A9P7M1A4"/>
<keyword evidence="9" id="KW-0511">Multifunctional enzyme</keyword>
<dbReference type="Proteomes" id="UP000706124">
    <property type="component" value="Unassembled WGS sequence"/>
</dbReference>
<evidence type="ECO:0000313" key="14">
    <source>
        <dbReference type="Proteomes" id="UP000706124"/>
    </source>
</evidence>
<accession>A0A9P7M1A4</accession>
<evidence type="ECO:0000256" key="9">
    <source>
        <dbReference type="ARBA" id="ARBA00023268"/>
    </source>
</evidence>
<dbReference type="GO" id="GO:0140078">
    <property type="term" value="F:class I DNA-(apurinic or apyrimidinic site) endonuclease activity"/>
    <property type="evidence" value="ECO:0007669"/>
    <property type="project" value="UniProtKB-EC"/>
</dbReference>
<dbReference type="EMBL" id="SRPO01000998">
    <property type="protein sequence ID" value="KAG5927562.1"/>
    <property type="molecule type" value="Genomic_DNA"/>
</dbReference>
<keyword evidence="10" id="KW-0326">Glycosidase</keyword>
<evidence type="ECO:0000256" key="10">
    <source>
        <dbReference type="ARBA" id="ARBA00023295"/>
    </source>
</evidence>
<dbReference type="GO" id="GO:0006289">
    <property type="term" value="P:nucleotide-excision repair"/>
    <property type="evidence" value="ECO:0007669"/>
    <property type="project" value="InterPro"/>
</dbReference>
<evidence type="ECO:0000313" key="13">
    <source>
        <dbReference type="EMBL" id="KAG5927562.1"/>
    </source>
</evidence>
<evidence type="ECO:0000256" key="1">
    <source>
        <dbReference type="ARBA" id="ARBA00004123"/>
    </source>
</evidence>
<dbReference type="InterPro" id="IPR052054">
    <property type="entry name" value="Oxidative_DNA_repair_enzyme"/>
</dbReference>
<proteinExistence type="inferred from homology"/>
<evidence type="ECO:0000256" key="7">
    <source>
        <dbReference type="ARBA" id="ARBA00023239"/>
    </source>
</evidence>
<dbReference type="Gene3D" id="1.10.340.30">
    <property type="entry name" value="Hypothetical protein, domain 2"/>
    <property type="match status" value="1"/>
</dbReference>
<evidence type="ECO:0000256" key="8">
    <source>
        <dbReference type="ARBA" id="ARBA00023242"/>
    </source>
</evidence>
<keyword evidence="6" id="KW-0234">DNA repair</keyword>
<dbReference type="InterPro" id="IPR012904">
    <property type="entry name" value="OGG_N"/>
</dbReference>
<dbReference type="FunFam" id="1.10.1670.10:FF:000005">
    <property type="entry name" value="N-glycosylase/DNA lyase OGG1"/>
    <property type="match status" value="1"/>
</dbReference>
<comment type="catalytic activity">
    <reaction evidence="11">
        <text>2'-deoxyribonucleotide-(2'-deoxyribose 5'-phosphate)-2'-deoxyribonucleotide-DNA = a 3'-end 2'-deoxyribonucleotide-(2,3-dehydro-2,3-deoxyribose 5'-phosphate)-DNA + a 5'-end 5'-phospho-2'-deoxyribonucleoside-DNA + H(+)</text>
        <dbReference type="Rhea" id="RHEA:66592"/>
        <dbReference type="Rhea" id="RHEA-COMP:13180"/>
        <dbReference type="Rhea" id="RHEA-COMP:16897"/>
        <dbReference type="Rhea" id="RHEA-COMP:17067"/>
        <dbReference type="ChEBI" id="CHEBI:15378"/>
        <dbReference type="ChEBI" id="CHEBI:136412"/>
        <dbReference type="ChEBI" id="CHEBI:157695"/>
        <dbReference type="ChEBI" id="CHEBI:167181"/>
        <dbReference type="EC" id="4.2.99.18"/>
    </reaction>
</comment>
<reference evidence="13 14" key="1">
    <citation type="journal article" date="2020" name="bioRxiv">
        <title>Whole genome comparisons of ergot fungi reveals the divergence and evolution of species within the genus Claviceps are the result of varying mechanisms driving genome evolution and host range expansion.</title>
        <authorList>
            <person name="Wyka S.A."/>
            <person name="Mondo S.J."/>
            <person name="Liu M."/>
            <person name="Dettman J."/>
            <person name="Nalam V."/>
            <person name="Broders K.D."/>
        </authorList>
    </citation>
    <scope>NUCLEOTIDE SEQUENCE [LARGE SCALE GENOMIC DNA]</scope>
    <source>
        <strain evidence="13 14">CCC 1485</strain>
    </source>
</reference>